<gene>
    <name evidence="2" type="ORF">H7F53_03055</name>
</gene>
<keyword evidence="3" id="KW-1185">Reference proteome</keyword>
<dbReference type="InterPro" id="IPR050126">
    <property type="entry name" value="Ap4A_hydrolase"/>
</dbReference>
<dbReference type="SUPFAM" id="SSF56300">
    <property type="entry name" value="Metallo-dependent phosphatases"/>
    <property type="match status" value="1"/>
</dbReference>
<reference evidence="2 3" key="1">
    <citation type="submission" date="2020-08" db="EMBL/GenBank/DDBJ databases">
        <title>The genome sequence of type strain Novosphingobium piscinae KCTC 42194.</title>
        <authorList>
            <person name="Liu Y."/>
        </authorList>
    </citation>
    <scope>NUCLEOTIDE SEQUENCE [LARGE SCALE GENOMIC DNA]</scope>
    <source>
        <strain evidence="2 3">KCTC 42194</strain>
    </source>
</reference>
<sequence length="257" mass="28569">MAFELQPVQVPYPFWRSPPRTAPGDRILAIGDIHGCGKLLTAMMRAFQRVSEDALPPALSTKIILLGDVIDRGPASFSVLQALYSNRNHPDFLVLLGNHEATLLDCIDARPDAYVSWLSFGGQAMLDSLGLSPPLPWEQDEEFAARLMDAIGAPIVDWLRELPVSWSSGDYFFCHAGVRPGVALDQQRRSDLLWIRKRFIDSNRYHGRVVVHGHSIEDEVAVLHNRIGVDTGAYRSGRLSGIVLQDEQAWTLTVTAD</sequence>
<dbReference type="GO" id="GO:0110154">
    <property type="term" value="P:RNA decapping"/>
    <property type="evidence" value="ECO:0007669"/>
    <property type="project" value="TreeGrafter"/>
</dbReference>
<dbReference type="InterPro" id="IPR004843">
    <property type="entry name" value="Calcineurin-like_PHP"/>
</dbReference>
<dbReference type="PANTHER" id="PTHR42850">
    <property type="entry name" value="METALLOPHOSPHOESTERASE"/>
    <property type="match status" value="1"/>
</dbReference>
<organism evidence="2 3">
    <name type="scientific">Novosphingobium piscinae</name>
    <dbReference type="NCBI Taxonomy" id="1507448"/>
    <lineage>
        <taxon>Bacteria</taxon>
        <taxon>Pseudomonadati</taxon>
        <taxon>Pseudomonadota</taxon>
        <taxon>Alphaproteobacteria</taxon>
        <taxon>Sphingomonadales</taxon>
        <taxon>Sphingomonadaceae</taxon>
        <taxon>Novosphingobium</taxon>
    </lineage>
</organism>
<comment type="caution">
    <text evidence="2">The sequence shown here is derived from an EMBL/GenBank/DDBJ whole genome shotgun (WGS) entry which is preliminary data.</text>
</comment>
<evidence type="ECO:0000313" key="3">
    <source>
        <dbReference type="Proteomes" id="UP000551327"/>
    </source>
</evidence>
<dbReference type="InterPro" id="IPR029052">
    <property type="entry name" value="Metallo-depent_PP-like"/>
</dbReference>
<evidence type="ECO:0000259" key="1">
    <source>
        <dbReference type="Pfam" id="PF00149"/>
    </source>
</evidence>
<dbReference type="Gene3D" id="3.60.21.10">
    <property type="match status" value="1"/>
</dbReference>
<dbReference type="EMBL" id="JACLAX010000002">
    <property type="protein sequence ID" value="MBC2668121.1"/>
    <property type="molecule type" value="Genomic_DNA"/>
</dbReference>
<dbReference type="Proteomes" id="UP000551327">
    <property type="component" value="Unassembled WGS sequence"/>
</dbReference>
<dbReference type="PANTHER" id="PTHR42850:SF4">
    <property type="entry name" value="ZINC-DEPENDENT ENDOPOLYPHOSPHATASE"/>
    <property type="match status" value="1"/>
</dbReference>
<name>A0A7X1FW82_9SPHN</name>
<accession>A0A7X1FW82</accession>
<dbReference type="GO" id="GO:0005737">
    <property type="term" value="C:cytoplasm"/>
    <property type="evidence" value="ECO:0007669"/>
    <property type="project" value="TreeGrafter"/>
</dbReference>
<feature type="domain" description="Calcineurin-like phosphoesterase" evidence="1">
    <location>
        <begin position="26"/>
        <end position="215"/>
    </location>
</feature>
<dbReference type="GO" id="GO:0008803">
    <property type="term" value="F:bis(5'-nucleosyl)-tetraphosphatase (symmetrical) activity"/>
    <property type="evidence" value="ECO:0007669"/>
    <property type="project" value="TreeGrafter"/>
</dbReference>
<dbReference type="AlphaFoldDB" id="A0A7X1FW82"/>
<proteinExistence type="predicted"/>
<evidence type="ECO:0000313" key="2">
    <source>
        <dbReference type="EMBL" id="MBC2668121.1"/>
    </source>
</evidence>
<dbReference type="Pfam" id="PF00149">
    <property type="entry name" value="Metallophos"/>
    <property type="match status" value="1"/>
</dbReference>
<protein>
    <submittedName>
        <fullName evidence="2">Metallophosphoesterase</fullName>
    </submittedName>
</protein>
<dbReference type="RefSeq" id="WP_185678003.1">
    <property type="nucleotide sequence ID" value="NZ_JACLAX010000002.1"/>
</dbReference>
<dbReference type="GO" id="GO:0016791">
    <property type="term" value="F:phosphatase activity"/>
    <property type="evidence" value="ECO:0007669"/>
    <property type="project" value="TreeGrafter"/>
</dbReference>